<reference evidence="1" key="1">
    <citation type="journal article" date="2015" name="Int. J. Syst. Evol. Microbiol.">
        <title>Rhizobium alvei sp. nov., isolated from a freshwater river.</title>
        <authorList>
            <person name="Sheu S.Y."/>
            <person name="Huang H.W."/>
            <person name="Young C.C."/>
            <person name="Chen W.M."/>
        </authorList>
    </citation>
    <scope>NUCLEOTIDE SEQUENCE</scope>
    <source>
        <strain evidence="1">TNR-22</strain>
    </source>
</reference>
<keyword evidence="2" id="KW-1185">Reference proteome</keyword>
<evidence type="ECO:0000313" key="2">
    <source>
        <dbReference type="Proteomes" id="UP001174932"/>
    </source>
</evidence>
<proteinExistence type="predicted"/>
<sequence>MQPEPRSPEDLFLAWLCDLDDRADIAGEAVREIARIDDLGERSDAISQLRAMLMIASRCLPQPTGRRNRSYH</sequence>
<gene>
    <name evidence="1" type="ORF">Q4481_02960</name>
</gene>
<reference evidence="1" key="2">
    <citation type="submission" date="2023-07" db="EMBL/GenBank/DDBJ databases">
        <authorList>
            <person name="Shen H."/>
        </authorList>
    </citation>
    <scope>NUCLEOTIDE SEQUENCE</scope>
    <source>
        <strain evidence="1">TNR-22</strain>
    </source>
</reference>
<dbReference type="EMBL" id="JAUOZU010000002">
    <property type="protein sequence ID" value="MDO6962899.1"/>
    <property type="molecule type" value="Genomic_DNA"/>
</dbReference>
<dbReference type="Proteomes" id="UP001174932">
    <property type="component" value="Unassembled WGS sequence"/>
</dbReference>
<comment type="caution">
    <text evidence="1">The sequence shown here is derived from an EMBL/GenBank/DDBJ whole genome shotgun (WGS) entry which is preliminary data.</text>
</comment>
<organism evidence="1 2">
    <name type="scientific">Rhizobium alvei</name>
    <dbReference type="NCBI Taxonomy" id="1132659"/>
    <lineage>
        <taxon>Bacteria</taxon>
        <taxon>Pseudomonadati</taxon>
        <taxon>Pseudomonadota</taxon>
        <taxon>Alphaproteobacteria</taxon>
        <taxon>Hyphomicrobiales</taxon>
        <taxon>Rhizobiaceae</taxon>
        <taxon>Rhizobium/Agrobacterium group</taxon>
        <taxon>Rhizobium</taxon>
    </lineage>
</organism>
<protein>
    <submittedName>
        <fullName evidence="1">Uncharacterized protein</fullName>
    </submittedName>
</protein>
<dbReference type="RefSeq" id="WP_304374793.1">
    <property type="nucleotide sequence ID" value="NZ_JAUOZU010000002.1"/>
</dbReference>
<accession>A0ABT8YGU4</accession>
<name>A0ABT8YGU4_9HYPH</name>
<evidence type="ECO:0000313" key="1">
    <source>
        <dbReference type="EMBL" id="MDO6962899.1"/>
    </source>
</evidence>